<gene>
    <name evidence="1" type="ORF">BKK80_12500</name>
</gene>
<organism evidence="1 2">
    <name type="scientific">Cupriavidus malaysiensis</name>
    <dbReference type="NCBI Taxonomy" id="367825"/>
    <lineage>
        <taxon>Bacteria</taxon>
        <taxon>Pseudomonadati</taxon>
        <taxon>Pseudomonadota</taxon>
        <taxon>Betaproteobacteria</taxon>
        <taxon>Burkholderiales</taxon>
        <taxon>Burkholderiaceae</taxon>
        <taxon>Cupriavidus</taxon>
    </lineage>
</organism>
<sequence length="195" mass="21088">MGFGLGMVLTAFTIFPPKSASDWAAWIQAVGSIGAIVGAYTIGQRQARASLDQAIHLRDMEIKAKGQAMTAVVEAATKHAASIRGLAERMPFVPFYGYWRLLGKEETEAVIRSIEALPLHELASADKVIAVTGIRSSLARVRSECAKLDEMENSPLLQLGYQKLAESLAAEGKFVEFHMNKYRGEVPPAHSASSA</sequence>
<dbReference type="EMBL" id="CP017754">
    <property type="protein sequence ID" value="AOZ06547.1"/>
    <property type="molecule type" value="Genomic_DNA"/>
</dbReference>
<accession>A0A1D9I361</accession>
<evidence type="ECO:0000313" key="2">
    <source>
        <dbReference type="Proteomes" id="UP000177515"/>
    </source>
</evidence>
<reference evidence="1 2" key="1">
    <citation type="submission" date="2016-10" db="EMBL/GenBank/DDBJ databases">
        <title>Complete genome sequences of three Cupriavidus strains isolated from various Malaysian environments.</title>
        <authorList>
            <person name="Abdullah A.A.-A."/>
            <person name="Shafie N.A.H."/>
            <person name="Lau N.S."/>
        </authorList>
    </citation>
    <scope>NUCLEOTIDE SEQUENCE [LARGE SCALE GENOMIC DNA]</scope>
    <source>
        <strain evidence="1 2">USMAA1020</strain>
    </source>
</reference>
<keyword evidence="2" id="KW-1185">Reference proteome</keyword>
<proteinExistence type="predicted"/>
<name>A0A1D9I361_9BURK</name>
<protein>
    <submittedName>
        <fullName evidence="1">Uncharacterized protein</fullName>
    </submittedName>
</protein>
<evidence type="ECO:0000313" key="1">
    <source>
        <dbReference type="EMBL" id="AOZ06547.1"/>
    </source>
</evidence>
<dbReference type="Proteomes" id="UP000177515">
    <property type="component" value="Chromosome 1"/>
</dbReference>